<dbReference type="InterPro" id="IPR036908">
    <property type="entry name" value="RlpA-like_sf"/>
</dbReference>
<evidence type="ECO:0008006" key="4">
    <source>
        <dbReference type="Google" id="ProtNLM"/>
    </source>
</evidence>
<dbReference type="AlphaFoldDB" id="A0A1Y1IQU6"/>
<sequence length="309" mass="32942">MASKLQIAALLALCLVSAVAARDSIFVESEAAHTEPVATYNEQLHKFEFFNKTVEAPRRKAMGLGDSIPVTVTFYNSPGMDCTTGNGQCGYGNDVGGTAYGGGGPFVETSLYPYHAASGNYGFMGGCGACGVLTYNGKARGFVITDITDDDSQQGRNHHLDLCLPSFNYFTDGRAGDGGHGGIFSGTWTRVDCGCMGAPNYPDNAIVVRTQEYNEWAKAVVISRMGGVGEIAGVNFITRNGGFVRGARVEGWGTWWMPTESISGKGGVDLQITLTDGNTLTTTGYPLPDARVWRTGNIYNVFNNLPKTC</sequence>
<organism evidence="2 3">
    <name type="scientific">Klebsormidium nitens</name>
    <name type="common">Green alga</name>
    <name type="synonym">Ulothrix nitens</name>
    <dbReference type="NCBI Taxonomy" id="105231"/>
    <lineage>
        <taxon>Eukaryota</taxon>
        <taxon>Viridiplantae</taxon>
        <taxon>Streptophyta</taxon>
        <taxon>Klebsormidiophyceae</taxon>
        <taxon>Klebsormidiales</taxon>
        <taxon>Klebsormidiaceae</taxon>
        <taxon>Klebsormidium</taxon>
    </lineage>
</organism>
<accession>A0A1Y1IQU6</accession>
<evidence type="ECO:0000313" key="3">
    <source>
        <dbReference type="Proteomes" id="UP000054558"/>
    </source>
</evidence>
<feature type="signal peptide" evidence="1">
    <location>
        <begin position="1"/>
        <end position="21"/>
    </location>
</feature>
<proteinExistence type="predicted"/>
<keyword evidence="1" id="KW-0732">Signal</keyword>
<dbReference type="SUPFAM" id="SSF50685">
    <property type="entry name" value="Barwin-like endoglucanases"/>
    <property type="match status" value="1"/>
</dbReference>
<evidence type="ECO:0000313" key="2">
    <source>
        <dbReference type="EMBL" id="GAQ91136.1"/>
    </source>
</evidence>
<feature type="chain" id="PRO_5012688592" description="Expansin-like EG45 domain-containing protein" evidence="1">
    <location>
        <begin position="22"/>
        <end position="309"/>
    </location>
</feature>
<protein>
    <recommendedName>
        <fullName evidence="4">Expansin-like EG45 domain-containing protein</fullName>
    </recommendedName>
</protein>
<dbReference type="EMBL" id="DF237682">
    <property type="protein sequence ID" value="GAQ91136.1"/>
    <property type="molecule type" value="Genomic_DNA"/>
</dbReference>
<gene>
    <name evidence="2" type="ORF">KFL_007330010</name>
</gene>
<name>A0A1Y1IQU6_KLENI</name>
<dbReference type="OrthoDB" id="5823761at2759"/>
<evidence type="ECO:0000256" key="1">
    <source>
        <dbReference type="SAM" id="SignalP"/>
    </source>
</evidence>
<keyword evidence="3" id="KW-1185">Reference proteome</keyword>
<dbReference type="Gene3D" id="2.40.40.10">
    <property type="entry name" value="RlpA-like domain"/>
    <property type="match status" value="1"/>
</dbReference>
<dbReference type="Proteomes" id="UP000054558">
    <property type="component" value="Unassembled WGS sequence"/>
</dbReference>
<reference evidence="2 3" key="1">
    <citation type="journal article" date="2014" name="Nat. Commun.">
        <title>Klebsormidium flaccidum genome reveals primary factors for plant terrestrial adaptation.</title>
        <authorList>
            <person name="Hori K."/>
            <person name="Maruyama F."/>
            <person name="Fujisawa T."/>
            <person name="Togashi T."/>
            <person name="Yamamoto N."/>
            <person name="Seo M."/>
            <person name="Sato S."/>
            <person name="Yamada T."/>
            <person name="Mori H."/>
            <person name="Tajima N."/>
            <person name="Moriyama T."/>
            <person name="Ikeuchi M."/>
            <person name="Watanabe M."/>
            <person name="Wada H."/>
            <person name="Kobayashi K."/>
            <person name="Saito M."/>
            <person name="Masuda T."/>
            <person name="Sasaki-Sekimoto Y."/>
            <person name="Mashiguchi K."/>
            <person name="Awai K."/>
            <person name="Shimojima M."/>
            <person name="Masuda S."/>
            <person name="Iwai M."/>
            <person name="Nobusawa T."/>
            <person name="Narise T."/>
            <person name="Kondo S."/>
            <person name="Saito H."/>
            <person name="Sato R."/>
            <person name="Murakawa M."/>
            <person name="Ihara Y."/>
            <person name="Oshima-Yamada Y."/>
            <person name="Ohtaka K."/>
            <person name="Satoh M."/>
            <person name="Sonobe K."/>
            <person name="Ishii M."/>
            <person name="Ohtani R."/>
            <person name="Kanamori-Sato M."/>
            <person name="Honoki R."/>
            <person name="Miyazaki D."/>
            <person name="Mochizuki H."/>
            <person name="Umetsu J."/>
            <person name="Higashi K."/>
            <person name="Shibata D."/>
            <person name="Kamiya Y."/>
            <person name="Sato N."/>
            <person name="Nakamura Y."/>
            <person name="Tabata S."/>
            <person name="Ida S."/>
            <person name="Kurokawa K."/>
            <person name="Ohta H."/>
        </authorList>
    </citation>
    <scope>NUCLEOTIDE SEQUENCE [LARGE SCALE GENOMIC DNA]</scope>
    <source>
        <strain evidence="2 3">NIES-2285</strain>
    </source>
</reference>